<evidence type="ECO:0000313" key="2">
    <source>
        <dbReference type="EMBL" id="PHZ09968.1"/>
    </source>
</evidence>
<evidence type="ECO:0000256" key="1">
    <source>
        <dbReference type="SAM" id="SignalP"/>
    </source>
</evidence>
<dbReference type="Proteomes" id="UP000242254">
    <property type="component" value="Unassembled WGS sequence"/>
</dbReference>
<dbReference type="GeneID" id="35445019"/>
<accession>A0A2G4SMF6</accession>
<evidence type="ECO:0000313" key="3">
    <source>
        <dbReference type="Proteomes" id="UP000242254"/>
    </source>
</evidence>
<dbReference type="RefSeq" id="XP_023463676.1">
    <property type="nucleotide sequence ID" value="XM_023614030.1"/>
</dbReference>
<dbReference type="AlphaFoldDB" id="A0A2G4SMF6"/>
<reference evidence="2 3" key="1">
    <citation type="journal article" date="2016" name="Proc. Natl. Acad. Sci. U.S.A.">
        <title>Lipid metabolic changes in an early divergent fungus govern the establishment of a mutualistic symbiosis with endobacteria.</title>
        <authorList>
            <person name="Lastovetsky O.A."/>
            <person name="Gaspar M.L."/>
            <person name="Mondo S.J."/>
            <person name="LaButti K.M."/>
            <person name="Sandor L."/>
            <person name="Grigoriev I.V."/>
            <person name="Henry S.A."/>
            <person name="Pawlowska T.E."/>
        </authorList>
    </citation>
    <scope>NUCLEOTIDE SEQUENCE [LARGE SCALE GENOMIC DNA]</scope>
    <source>
        <strain evidence="2 3">ATCC 52813</strain>
    </source>
</reference>
<name>A0A2G4SMF6_RHIZD</name>
<gene>
    <name evidence="2" type="ORF">RHIMIDRAFT_293930</name>
</gene>
<feature type="signal peptide" evidence="1">
    <location>
        <begin position="1"/>
        <end position="21"/>
    </location>
</feature>
<proteinExistence type="predicted"/>
<keyword evidence="3" id="KW-1185">Reference proteome</keyword>
<keyword evidence="1" id="KW-0732">Signal</keyword>
<sequence length="170" mass="19910">MSEYIALIAAITFGWMPPLLSEDHRVPWYKDTKNIPLLKLQEVERVDGSSFHQDVQQELNESSSSTIQANIRRFVREVPKIEGGEWTTSETINKEFVQELKKRKINVYQHANSKYKDVERLCTNVKAAISVYHDIRQAYEDQGEEELLRNIEQLRRLVITSRQPPLLGRR</sequence>
<protein>
    <submittedName>
        <fullName evidence="2">Uncharacterized protein</fullName>
    </submittedName>
</protein>
<dbReference type="EMBL" id="KZ303856">
    <property type="protein sequence ID" value="PHZ09968.1"/>
    <property type="molecule type" value="Genomic_DNA"/>
</dbReference>
<organism evidence="2 3">
    <name type="scientific">Rhizopus microsporus ATCC 52813</name>
    <dbReference type="NCBI Taxonomy" id="1340429"/>
    <lineage>
        <taxon>Eukaryota</taxon>
        <taxon>Fungi</taxon>
        <taxon>Fungi incertae sedis</taxon>
        <taxon>Mucoromycota</taxon>
        <taxon>Mucoromycotina</taxon>
        <taxon>Mucoromycetes</taxon>
        <taxon>Mucorales</taxon>
        <taxon>Mucorineae</taxon>
        <taxon>Rhizopodaceae</taxon>
        <taxon>Rhizopus</taxon>
    </lineage>
</organism>
<feature type="chain" id="PRO_5013908702" evidence="1">
    <location>
        <begin position="22"/>
        <end position="170"/>
    </location>
</feature>
<dbReference type="STRING" id="1340429.A0A2G4SMF6"/>